<evidence type="ECO:0000313" key="2">
    <source>
        <dbReference type="EMBL" id="MCC1485585.1"/>
    </source>
</evidence>
<sequence length="218" mass="25669">MSKKILTIMILSTILFFFGCKEKNEPEKSKEDVEFEKFLEESGNRIKEFKNRKIYKKLTSQILDSIPDDKLEQTIFDNIYEIIGEDYQNELKNVKKLTKGQQAFFSTWILEGEVNNGGFNQFYFNSSGQYAEMAKIGLKTIGAEKFSELTKRANKIFNENKERIEEFDDGTMESFSESYKGNPLNDLDTEFYKLYELEKIGDLRIKYIRENKNEFTTK</sequence>
<reference evidence="3" key="1">
    <citation type="submission" date="2021-03" db="EMBL/GenBank/DDBJ databases">
        <title>Genome of Cognatishimia sp. F0-27.</title>
        <authorList>
            <person name="Ping X."/>
        </authorList>
    </citation>
    <scope>NUCLEOTIDE SEQUENCE [LARGE SCALE GENOMIC DNA]</scope>
    <source>
        <strain evidence="3">E313</strain>
    </source>
</reference>
<gene>
    <name evidence="2" type="ORF">J1C55_13350</name>
</gene>
<comment type="caution">
    <text evidence="2">The sequence shown here is derived from an EMBL/GenBank/DDBJ whole genome shotgun (WGS) entry which is preliminary data.</text>
</comment>
<protein>
    <submittedName>
        <fullName evidence="2">DMP19 family protein</fullName>
    </submittedName>
</protein>
<reference evidence="3" key="2">
    <citation type="submission" date="2023-07" db="EMBL/GenBank/DDBJ databases">
        <title>Genome of Winogradskyella sp. E313.</title>
        <authorList>
            <person name="Zhou Y."/>
        </authorList>
    </citation>
    <scope>NUCLEOTIDE SEQUENCE [LARGE SCALE GENOMIC DNA]</scope>
    <source>
        <strain evidence="3">E313</strain>
    </source>
</reference>
<dbReference type="Pfam" id="PF14300">
    <property type="entry name" value="DMP19"/>
    <property type="match status" value="1"/>
</dbReference>
<feature type="domain" description="DNA mimic protein DMP19 C-terminal" evidence="1">
    <location>
        <begin position="96"/>
        <end position="211"/>
    </location>
</feature>
<evidence type="ECO:0000259" key="1">
    <source>
        <dbReference type="Pfam" id="PF14300"/>
    </source>
</evidence>
<accession>A0ABS8ESU4</accession>
<evidence type="ECO:0000313" key="3">
    <source>
        <dbReference type="Proteomes" id="UP000778797"/>
    </source>
</evidence>
<organism evidence="2 3">
    <name type="scientific">Winogradskyella immobilis</name>
    <dbReference type="NCBI Taxonomy" id="2816852"/>
    <lineage>
        <taxon>Bacteria</taxon>
        <taxon>Pseudomonadati</taxon>
        <taxon>Bacteroidota</taxon>
        <taxon>Flavobacteriia</taxon>
        <taxon>Flavobacteriales</taxon>
        <taxon>Flavobacteriaceae</taxon>
        <taxon>Winogradskyella</taxon>
    </lineage>
</organism>
<dbReference type="Gene3D" id="1.20.1420.60">
    <property type="match status" value="1"/>
</dbReference>
<dbReference type="InterPro" id="IPR025402">
    <property type="entry name" value="DMP19_C"/>
</dbReference>
<name>A0ABS8ESU4_9FLAO</name>
<dbReference type="RefSeq" id="WP_227478077.1">
    <property type="nucleotide sequence ID" value="NZ_JAFMPT010000030.1"/>
</dbReference>
<proteinExistence type="predicted"/>
<dbReference type="Proteomes" id="UP000778797">
    <property type="component" value="Unassembled WGS sequence"/>
</dbReference>
<dbReference type="PROSITE" id="PS51257">
    <property type="entry name" value="PROKAR_LIPOPROTEIN"/>
    <property type="match status" value="1"/>
</dbReference>
<dbReference type="EMBL" id="JAFMPT010000030">
    <property type="protein sequence ID" value="MCC1485585.1"/>
    <property type="molecule type" value="Genomic_DNA"/>
</dbReference>
<keyword evidence="3" id="KW-1185">Reference proteome</keyword>